<protein>
    <submittedName>
        <fullName evidence="2">Uncharacterized protein</fullName>
    </submittedName>
</protein>
<evidence type="ECO:0000256" key="1">
    <source>
        <dbReference type="SAM" id="MobiDB-lite"/>
    </source>
</evidence>
<name>A0A832WHR4_9EURY</name>
<evidence type="ECO:0000313" key="2">
    <source>
        <dbReference type="EMBL" id="HII59332.1"/>
    </source>
</evidence>
<organism evidence="2 3">
    <name type="scientific">Methanocaldococcus jannaschii</name>
    <dbReference type="NCBI Taxonomy" id="2190"/>
    <lineage>
        <taxon>Archaea</taxon>
        <taxon>Methanobacteriati</taxon>
        <taxon>Methanobacteriota</taxon>
        <taxon>Methanomada group</taxon>
        <taxon>Methanococci</taxon>
        <taxon>Methanococcales</taxon>
        <taxon>Methanocaldococcaceae</taxon>
        <taxon>Methanocaldococcus</taxon>
    </lineage>
</organism>
<feature type="region of interest" description="Disordered" evidence="1">
    <location>
        <begin position="1"/>
        <end position="20"/>
    </location>
</feature>
<comment type="caution">
    <text evidence="2">The sequence shown here is derived from an EMBL/GenBank/DDBJ whole genome shotgun (WGS) entry which is preliminary data.</text>
</comment>
<accession>A0A832WHR4</accession>
<dbReference type="Proteomes" id="UP000645676">
    <property type="component" value="Unassembled WGS sequence"/>
</dbReference>
<dbReference type="EMBL" id="DUJR01000007">
    <property type="protein sequence ID" value="HII59332.1"/>
    <property type="molecule type" value="Genomic_DNA"/>
</dbReference>
<proteinExistence type="predicted"/>
<sequence>MTSHSIRKTDGLLPMNPEGVKVDDSQVQHGVMPITSCWTDPCIEQT</sequence>
<dbReference type="AlphaFoldDB" id="A0A832WHR4"/>
<evidence type="ECO:0000313" key="3">
    <source>
        <dbReference type="Proteomes" id="UP000645676"/>
    </source>
</evidence>
<reference evidence="2" key="1">
    <citation type="journal article" date="2020" name="bioRxiv">
        <title>A rank-normalized archaeal taxonomy based on genome phylogeny resolves widespread incomplete and uneven classifications.</title>
        <authorList>
            <person name="Rinke C."/>
            <person name="Chuvochina M."/>
            <person name="Mussig A.J."/>
            <person name="Chaumeil P.-A."/>
            <person name="Waite D.W."/>
            <person name="Whitman W.B."/>
            <person name="Parks D.H."/>
            <person name="Hugenholtz P."/>
        </authorList>
    </citation>
    <scope>NUCLEOTIDE SEQUENCE</scope>
    <source>
        <strain evidence="2">UBA8849</strain>
    </source>
</reference>
<gene>
    <name evidence="2" type="ORF">HA335_01940</name>
</gene>